<feature type="region of interest" description="Disordered" evidence="1">
    <location>
        <begin position="1"/>
        <end position="90"/>
    </location>
</feature>
<dbReference type="Proteomes" id="UP000015100">
    <property type="component" value="Unassembled WGS sequence"/>
</dbReference>
<dbReference type="AlphaFoldDB" id="S8BXJ2"/>
<name>S8BXJ2_DACHA</name>
<dbReference type="HOGENOM" id="CLU_2440795_0_0_1"/>
<evidence type="ECO:0000313" key="2">
    <source>
        <dbReference type="EMBL" id="EPS44243.1"/>
    </source>
</evidence>
<reference evidence="3" key="2">
    <citation type="submission" date="2013-04" db="EMBL/GenBank/DDBJ databases">
        <title>Genomic mechanisms accounting for the adaptation to parasitism in nematode-trapping fungi.</title>
        <authorList>
            <person name="Ahren D.G."/>
        </authorList>
    </citation>
    <scope>NUCLEOTIDE SEQUENCE [LARGE SCALE GENOMIC DNA]</scope>
    <source>
        <strain evidence="3">CBS 200.50</strain>
    </source>
</reference>
<protein>
    <submittedName>
        <fullName evidence="2">Uncharacterized protein</fullName>
    </submittedName>
</protein>
<proteinExistence type="predicted"/>
<gene>
    <name evidence="2" type="ORF">H072_1784</name>
</gene>
<keyword evidence="3" id="KW-1185">Reference proteome</keyword>
<comment type="caution">
    <text evidence="2">The sequence shown here is derived from an EMBL/GenBank/DDBJ whole genome shotgun (WGS) entry which is preliminary data.</text>
</comment>
<evidence type="ECO:0000313" key="3">
    <source>
        <dbReference type="Proteomes" id="UP000015100"/>
    </source>
</evidence>
<reference evidence="2 3" key="1">
    <citation type="journal article" date="2013" name="PLoS Genet.">
        <title>Genomic mechanisms accounting for the adaptation to parasitism in nematode-trapping fungi.</title>
        <authorList>
            <person name="Meerupati T."/>
            <person name="Andersson K.M."/>
            <person name="Friman E."/>
            <person name="Kumar D."/>
            <person name="Tunlid A."/>
            <person name="Ahren D."/>
        </authorList>
    </citation>
    <scope>NUCLEOTIDE SEQUENCE [LARGE SCALE GENOMIC DNA]</scope>
    <source>
        <strain evidence="2 3">CBS 200.50</strain>
    </source>
</reference>
<sequence length="90" mass="9817">MIKPAFHGRNWGLTSSKDSRRRACSEETSYQGRAAGAQEMDETNGSGARSGNQFRGSHLAMDRRIGAGTSGYEDGNYEDETEEGRGLKRG</sequence>
<dbReference type="EMBL" id="AQGS01000055">
    <property type="protein sequence ID" value="EPS44243.1"/>
    <property type="molecule type" value="Genomic_DNA"/>
</dbReference>
<accession>S8BXJ2</accession>
<organism evidence="2 3">
    <name type="scientific">Dactylellina haptotyla (strain CBS 200.50)</name>
    <name type="common">Nematode-trapping fungus</name>
    <name type="synonym">Monacrosporium haptotylum</name>
    <dbReference type="NCBI Taxonomy" id="1284197"/>
    <lineage>
        <taxon>Eukaryota</taxon>
        <taxon>Fungi</taxon>
        <taxon>Dikarya</taxon>
        <taxon>Ascomycota</taxon>
        <taxon>Pezizomycotina</taxon>
        <taxon>Orbiliomycetes</taxon>
        <taxon>Orbiliales</taxon>
        <taxon>Orbiliaceae</taxon>
        <taxon>Dactylellina</taxon>
    </lineage>
</organism>
<evidence type="ECO:0000256" key="1">
    <source>
        <dbReference type="SAM" id="MobiDB-lite"/>
    </source>
</evidence>
<feature type="compositionally biased region" description="Polar residues" evidence="1">
    <location>
        <begin position="43"/>
        <end position="55"/>
    </location>
</feature>